<comment type="caution">
    <text evidence="8">The sequence shown here is derived from an EMBL/GenBank/DDBJ whole genome shotgun (WGS) entry which is preliminary data.</text>
</comment>
<organism evidence="8 9">
    <name type="scientific">Streptomyces montanisoli</name>
    <dbReference type="NCBI Taxonomy" id="2798581"/>
    <lineage>
        <taxon>Bacteria</taxon>
        <taxon>Bacillati</taxon>
        <taxon>Actinomycetota</taxon>
        <taxon>Actinomycetes</taxon>
        <taxon>Kitasatosporales</taxon>
        <taxon>Streptomycetaceae</taxon>
        <taxon>Streptomyces</taxon>
    </lineage>
</organism>
<evidence type="ECO:0000256" key="2">
    <source>
        <dbReference type="ARBA" id="ARBA00022475"/>
    </source>
</evidence>
<evidence type="ECO:0000256" key="4">
    <source>
        <dbReference type="ARBA" id="ARBA00022989"/>
    </source>
</evidence>
<feature type="transmembrane region" description="Helical" evidence="7">
    <location>
        <begin position="365"/>
        <end position="386"/>
    </location>
</feature>
<accession>A0A940RV56</accession>
<keyword evidence="2" id="KW-1003">Cell membrane</keyword>
<dbReference type="AlphaFoldDB" id="A0A940RV56"/>
<evidence type="ECO:0000256" key="5">
    <source>
        <dbReference type="ARBA" id="ARBA00023136"/>
    </source>
</evidence>
<feature type="transmembrane region" description="Helical" evidence="7">
    <location>
        <begin position="96"/>
        <end position="117"/>
    </location>
</feature>
<feature type="transmembrane region" description="Helical" evidence="7">
    <location>
        <begin position="165"/>
        <end position="184"/>
    </location>
</feature>
<dbReference type="InterPro" id="IPR011701">
    <property type="entry name" value="MFS"/>
</dbReference>
<evidence type="ECO:0000313" key="8">
    <source>
        <dbReference type="EMBL" id="MBP0457930.1"/>
    </source>
</evidence>
<feature type="transmembrane region" description="Helical" evidence="7">
    <location>
        <begin position="190"/>
        <end position="208"/>
    </location>
</feature>
<dbReference type="InterPro" id="IPR036259">
    <property type="entry name" value="MFS_trans_sf"/>
</dbReference>
<keyword evidence="4 7" id="KW-1133">Transmembrane helix</keyword>
<keyword evidence="9" id="KW-1185">Reference proteome</keyword>
<evidence type="ECO:0000256" key="3">
    <source>
        <dbReference type="ARBA" id="ARBA00022692"/>
    </source>
</evidence>
<keyword evidence="5 7" id="KW-0472">Membrane</keyword>
<dbReference type="EMBL" id="JAGIQL010000031">
    <property type="protein sequence ID" value="MBP0457930.1"/>
    <property type="molecule type" value="Genomic_DNA"/>
</dbReference>
<dbReference type="Gene3D" id="1.20.1250.20">
    <property type="entry name" value="MFS general substrate transporter like domains"/>
    <property type="match status" value="1"/>
</dbReference>
<feature type="transmembrane region" description="Helical" evidence="7">
    <location>
        <begin position="392"/>
        <end position="410"/>
    </location>
</feature>
<dbReference type="CDD" id="cd06173">
    <property type="entry name" value="MFS_MefA_like"/>
    <property type="match status" value="1"/>
</dbReference>
<dbReference type="PANTHER" id="PTHR23513:SF11">
    <property type="entry name" value="STAPHYLOFERRIN A TRANSPORTER"/>
    <property type="match status" value="1"/>
</dbReference>
<dbReference type="PANTHER" id="PTHR23513">
    <property type="entry name" value="INTEGRAL MEMBRANE EFFLUX PROTEIN-RELATED"/>
    <property type="match status" value="1"/>
</dbReference>
<gene>
    <name evidence="8" type="ORF">JFN87_10515</name>
</gene>
<evidence type="ECO:0000256" key="6">
    <source>
        <dbReference type="SAM" id="MobiDB-lite"/>
    </source>
</evidence>
<dbReference type="RefSeq" id="WP_209339688.1">
    <property type="nucleotide sequence ID" value="NZ_JAGIQL010000031.1"/>
</dbReference>
<evidence type="ECO:0000256" key="1">
    <source>
        <dbReference type="ARBA" id="ARBA00004651"/>
    </source>
</evidence>
<proteinExistence type="predicted"/>
<protein>
    <submittedName>
        <fullName evidence="8">MFS transporter</fullName>
    </submittedName>
</protein>
<evidence type="ECO:0000256" key="7">
    <source>
        <dbReference type="SAM" id="Phobius"/>
    </source>
</evidence>
<reference evidence="8" key="1">
    <citation type="submission" date="2021-03" db="EMBL/GenBank/DDBJ databases">
        <title>Whole genome sequence of Streptomyces bomunensis MMS17-BM035.</title>
        <authorList>
            <person name="Lee J.H."/>
        </authorList>
    </citation>
    <scope>NUCLEOTIDE SEQUENCE</scope>
    <source>
        <strain evidence="8">MMS17-BM035</strain>
    </source>
</reference>
<evidence type="ECO:0000313" key="9">
    <source>
        <dbReference type="Proteomes" id="UP000670475"/>
    </source>
</evidence>
<comment type="subcellular location">
    <subcellularLocation>
        <location evidence="1">Cell membrane</location>
        <topology evidence="1">Multi-pass membrane protein</topology>
    </subcellularLocation>
</comment>
<sequence>MSGDEESARAPGDTLAPAAQPQEPSPLRDPRFRVFAAGNALNNVGEAVYATALPLMVYDLTGSLTSMSLLAAAVPLSLVAGPWLGSAADRWGPRVLVVPGLLVQATGAVAMNMSVTAGHASTWLLFGCAFLVALGGSAYLTGWITGVPSMFPDCKVRARGTLNSVFFTTTVTGPLLTTATLPWIGYTGLLWLNATTFAAPIAVWLMGIHPPRHRHLPMERRPRTGQGVREGWRAVASDPRMLTITAVHVVLSLVCGAGLQALVVYDLRHHWHMSSATSSAVILASNACMLVGNLLVAQRAIFRPHLSLTLGTVLRTLTLFLLAAPLLPAFLGGLVLGALGQGAVLSTMVMMRVKYIPQDVLGRSSGLLSLLAGGAALLSPVVAPVLSHALGVRGAFCVLGLLSLSTLGYLRRTWRAWEAADRVPPAGARPAVADATSGGTT</sequence>
<feature type="region of interest" description="Disordered" evidence="6">
    <location>
        <begin position="1"/>
        <end position="27"/>
    </location>
</feature>
<feature type="transmembrane region" description="Helical" evidence="7">
    <location>
        <begin position="64"/>
        <end position="84"/>
    </location>
</feature>
<name>A0A940RV56_9ACTN</name>
<dbReference type="SUPFAM" id="SSF103473">
    <property type="entry name" value="MFS general substrate transporter"/>
    <property type="match status" value="1"/>
</dbReference>
<keyword evidence="3 7" id="KW-0812">Transmembrane</keyword>
<dbReference type="Proteomes" id="UP000670475">
    <property type="component" value="Unassembled WGS sequence"/>
</dbReference>
<feature type="transmembrane region" description="Helical" evidence="7">
    <location>
        <begin position="242"/>
        <end position="265"/>
    </location>
</feature>
<dbReference type="GO" id="GO:0022857">
    <property type="term" value="F:transmembrane transporter activity"/>
    <property type="evidence" value="ECO:0007669"/>
    <property type="project" value="InterPro"/>
</dbReference>
<feature type="transmembrane region" description="Helical" evidence="7">
    <location>
        <begin position="277"/>
        <end position="296"/>
    </location>
</feature>
<dbReference type="Pfam" id="PF07690">
    <property type="entry name" value="MFS_1"/>
    <property type="match status" value="1"/>
</dbReference>
<dbReference type="GO" id="GO:0005886">
    <property type="term" value="C:plasma membrane"/>
    <property type="evidence" value="ECO:0007669"/>
    <property type="project" value="UniProtKB-SubCell"/>
</dbReference>
<feature type="transmembrane region" description="Helical" evidence="7">
    <location>
        <begin position="123"/>
        <end position="144"/>
    </location>
</feature>